<feature type="signal peptide" evidence="1">
    <location>
        <begin position="1"/>
        <end position="21"/>
    </location>
</feature>
<dbReference type="Proteomes" id="UP000217154">
    <property type="component" value="Chromosome"/>
</dbReference>
<sequence length="112" mass="12205">MNTRTVPLWLAACCVATASVAATPIIRIERMPMGSGLQNASGTENAEPVGDYGVWHVPQYMPGFPTSATIWPRVVIIQCNVTRCSGYEVTPELGRGEYLFFRPAEDSSVGRK</sequence>
<dbReference type="EMBL" id="JAUSRR010000011">
    <property type="protein sequence ID" value="MDP9926492.1"/>
    <property type="molecule type" value="Genomic_DNA"/>
</dbReference>
<evidence type="ECO:0000313" key="3">
    <source>
        <dbReference type="EMBL" id="MDP9926492.1"/>
    </source>
</evidence>
<proteinExistence type="predicted"/>
<name>A0A250DK62_9BURK</name>
<keyword evidence="1" id="KW-0732">Signal</keyword>
<dbReference type="AlphaFoldDB" id="A0A250DK62"/>
<reference evidence="2 4" key="1">
    <citation type="submission" date="2017-09" db="EMBL/GenBank/DDBJ databases">
        <title>The diverse metabolic capabilities of V. boronicumulans make it an excellent choice for continued studies on novel biodegradation.</title>
        <authorList>
            <person name="Sun S."/>
        </authorList>
    </citation>
    <scope>NUCLEOTIDE SEQUENCE [LARGE SCALE GENOMIC DNA]</scope>
    <source>
        <strain evidence="2 4">J1</strain>
    </source>
</reference>
<reference evidence="3" key="2">
    <citation type="submission" date="2023-07" db="EMBL/GenBank/DDBJ databases">
        <title>Sorghum-associated microbial communities from plants grown in Nebraska, USA.</title>
        <authorList>
            <person name="Schachtman D."/>
        </authorList>
    </citation>
    <scope>NUCLEOTIDE SEQUENCE</scope>
    <source>
        <strain evidence="3">DS2795</strain>
    </source>
</reference>
<gene>
    <name evidence="2" type="ORF">CKY39_17190</name>
    <name evidence="3" type="ORF">J2W25_005541</name>
</gene>
<protein>
    <recommendedName>
        <fullName evidence="5">Flagellar protein FlhE</fullName>
    </recommendedName>
</protein>
<accession>A0A250DK62</accession>
<dbReference type="EMBL" id="CP023284">
    <property type="protein sequence ID" value="ATA54745.1"/>
    <property type="molecule type" value="Genomic_DNA"/>
</dbReference>
<organism evidence="2 4">
    <name type="scientific">Variovorax boronicumulans</name>
    <dbReference type="NCBI Taxonomy" id="436515"/>
    <lineage>
        <taxon>Bacteria</taxon>
        <taxon>Pseudomonadati</taxon>
        <taxon>Pseudomonadota</taxon>
        <taxon>Betaproteobacteria</taxon>
        <taxon>Burkholderiales</taxon>
        <taxon>Comamonadaceae</taxon>
        <taxon>Variovorax</taxon>
    </lineage>
</organism>
<dbReference type="GeneID" id="82268392"/>
<evidence type="ECO:0000313" key="2">
    <source>
        <dbReference type="EMBL" id="ATA54745.1"/>
    </source>
</evidence>
<dbReference type="Proteomes" id="UP001244295">
    <property type="component" value="Unassembled WGS sequence"/>
</dbReference>
<evidence type="ECO:0000256" key="1">
    <source>
        <dbReference type="SAM" id="SignalP"/>
    </source>
</evidence>
<evidence type="ECO:0008006" key="5">
    <source>
        <dbReference type="Google" id="ProtNLM"/>
    </source>
</evidence>
<dbReference type="KEGG" id="vbo:CKY39_17190"/>
<dbReference type="RefSeq" id="WP_062480212.1">
    <property type="nucleotide sequence ID" value="NZ_BKDH01000001.1"/>
</dbReference>
<feature type="chain" id="PRO_5042693369" description="Flagellar protein FlhE" evidence="1">
    <location>
        <begin position="22"/>
        <end position="112"/>
    </location>
</feature>
<evidence type="ECO:0000313" key="4">
    <source>
        <dbReference type="Proteomes" id="UP000217154"/>
    </source>
</evidence>